<dbReference type="Pfam" id="PF14559">
    <property type="entry name" value="TPR_19"/>
    <property type="match status" value="1"/>
</dbReference>
<dbReference type="PROSITE" id="PS50293">
    <property type="entry name" value="TPR_REGION"/>
    <property type="match status" value="1"/>
</dbReference>
<gene>
    <name evidence="3" type="primary">pilW</name>
    <name evidence="3" type="ORF">EZM97_07260</name>
</gene>
<dbReference type="AlphaFoldDB" id="A0A4R0YWZ0"/>
<feature type="repeat" description="TPR" evidence="1">
    <location>
        <begin position="80"/>
        <end position="113"/>
    </location>
</feature>
<evidence type="ECO:0000313" key="3">
    <source>
        <dbReference type="EMBL" id="TCI13091.1"/>
    </source>
</evidence>
<organism evidence="3 4">
    <name type="scientific">Dyella soli</name>
    <dbReference type="NCBI Taxonomy" id="522319"/>
    <lineage>
        <taxon>Bacteria</taxon>
        <taxon>Pseudomonadati</taxon>
        <taxon>Pseudomonadota</taxon>
        <taxon>Gammaproteobacteria</taxon>
        <taxon>Lysobacterales</taxon>
        <taxon>Rhodanobacteraceae</taxon>
        <taxon>Dyella</taxon>
    </lineage>
</organism>
<dbReference type="PANTHER" id="PTHR44809">
    <property type="match status" value="1"/>
</dbReference>
<comment type="caution">
    <text evidence="3">The sequence shown here is derived from an EMBL/GenBank/DDBJ whole genome shotgun (WGS) entry which is preliminary data.</text>
</comment>
<sequence>MRLERVFLVTSLIVLAGCTTTGGNQSTHNDMPAPKVSKSEQAQEGARIHTELGQTYMENGDLQGALTKLNKALQFDPNYVPAHTVIAVLDERINNLPEAEKHYRRAVALDPSKGATNNNLGAFLCKTGRGAEAIPYFQKAVTDPFYQTPALAWTNAGTCHMGMGDRTAAEDDFRKAIAIDPQNPEALYQIANLLYQQNDAFRARAFIQRFDSLGQPTPAGLKLGQDIETRLGNKDAALSYRRRLQSQFPDSEQARAFESSASQ</sequence>
<dbReference type="InterPro" id="IPR011990">
    <property type="entry name" value="TPR-like_helical_dom_sf"/>
</dbReference>
<dbReference type="RefSeq" id="WP_131150125.1">
    <property type="nucleotide sequence ID" value="NZ_SJTG01000001.1"/>
</dbReference>
<dbReference type="PROSITE" id="PS51257">
    <property type="entry name" value="PROKAR_LIPOPROTEIN"/>
    <property type="match status" value="1"/>
</dbReference>
<name>A0A4R0YWZ0_9GAMM</name>
<keyword evidence="1" id="KW-0802">TPR repeat</keyword>
<dbReference type="InterPro" id="IPR019734">
    <property type="entry name" value="TPR_rpt"/>
</dbReference>
<evidence type="ECO:0000313" key="4">
    <source>
        <dbReference type="Proteomes" id="UP000291822"/>
    </source>
</evidence>
<feature type="region of interest" description="Disordered" evidence="2">
    <location>
        <begin position="244"/>
        <end position="263"/>
    </location>
</feature>
<accession>A0A4R0YWZ0</accession>
<dbReference type="SUPFAM" id="SSF48452">
    <property type="entry name" value="TPR-like"/>
    <property type="match status" value="1"/>
</dbReference>
<dbReference type="PROSITE" id="PS50005">
    <property type="entry name" value="TPR"/>
    <property type="match status" value="3"/>
</dbReference>
<dbReference type="Gene3D" id="1.25.40.10">
    <property type="entry name" value="Tetratricopeptide repeat domain"/>
    <property type="match status" value="1"/>
</dbReference>
<feature type="repeat" description="TPR" evidence="1">
    <location>
        <begin position="150"/>
        <end position="183"/>
    </location>
</feature>
<dbReference type="SMART" id="SM00028">
    <property type="entry name" value="TPR"/>
    <property type="match status" value="4"/>
</dbReference>
<dbReference type="PANTHER" id="PTHR44809:SF1">
    <property type="entry name" value="PROTEIN O-MANNOSYL-TRANSFERASE TMTC1"/>
    <property type="match status" value="1"/>
</dbReference>
<dbReference type="Pfam" id="PF13414">
    <property type="entry name" value="TPR_11"/>
    <property type="match status" value="1"/>
</dbReference>
<evidence type="ECO:0000256" key="1">
    <source>
        <dbReference type="PROSITE-ProRule" id="PRU00339"/>
    </source>
</evidence>
<feature type="repeat" description="TPR" evidence="1">
    <location>
        <begin position="46"/>
        <end position="79"/>
    </location>
</feature>
<dbReference type="InterPro" id="IPR052943">
    <property type="entry name" value="TMTC_O-mannosyl-trnsfr"/>
</dbReference>
<dbReference type="InterPro" id="IPR013360">
    <property type="entry name" value="Pilus_4_PilW"/>
</dbReference>
<keyword evidence="4" id="KW-1185">Reference proteome</keyword>
<evidence type="ECO:0000256" key="2">
    <source>
        <dbReference type="SAM" id="MobiDB-lite"/>
    </source>
</evidence>
<dbReference type="Proteomes" id="UP000291822">
    <property type="component" value="Unassembled WGS sequence"/>
</dbReference>
<dbReference type="Pfam" id="PF13432">
    <property type="entry name" value="TPR_16"/>
    <property type="match status" value="1"/>
</dbReference>
<dbReference type="NCBIfam" id="TIGR02521">
    <property type="entry name" value="type_IV_pilW"/>
    <property type="match status" value="1"/>
</dbReference>
<dbReference type="EMBL" id="SJTG01000001">
    <property type="protein sequence ID" value="TCI13091.1"/>
    <property type="molecule type" value="Genomic_DNA"/>
</dbReference>
<reference evidence="3 4" key="1">
    <citation type="submission" date="2019-02" db="EMBL/GenBank/DDBJ databases">
        <title>Dyella amyloliquefaciens sp. nov., isolated from forest soil.</title>
        <authorList>
            <person name="Gao Z.-H."/>
            <person name="Qiu L.-H."/>
        </authorList>
    </citation>
    <scope>NUCLEOTIDE SEQUENCE [LARGE SCALE GENOMIC DNA]</scope>
    <source>
        <strain evidence="3 4">KACC 12747</strain>
    </source>
</reference>
<protein>
    <submittedName>
        <fullName evidence="3">Type IV pilus biogenesis/stability protein PilW</fullName>
    </submittedName>
</protein>
<proteinExistence type="predicted"/>